<keyword evidence="1" id="KW-0175">Coiled coil</keyword>
<dbReference type="HOGENOM" id="CLU_082532_0_0_1"/>
<dbReference type="Gene3D" id="1.20.1280.50">
    <property type="match status" value="1"/>
</dbReference>
<evidence type="ECO:0008006" key="4">
    <source>
        <dbReference type="Google" id="ProtNLM"/>
    </source>
</evidence>
<proteinExistence type="predicted"/>
<reference evidence="2" key="3">
    <citation type="submission" date="2015-04" db="UniProtKB">
        <authorList>
            <consortium name="EnsemblPlants"/>
        </authorList>
    </citation>
    <scope>IDENTIFICATION</scope>
</reference>
<evidence type="ECO:0000313" key="3">
    <source>
        <dbReference type="Proteomes" id="UP000032180"/>
    </source>
</evidence>
<evidence type="ECO:0000313" key="2">
    <source>
        <dbReference type="EnsemblPlants" id="LPERR01G30120.1"/>
    </source>
</evidence>
<dbReference type="Gramene" id="LPERR01G30120.1">
    <property type="protein sequence ID" value="LPERR01G30120.1"/>
    <property type="gene ID" value="LPERR01G30120"/>
</dbReference>
<dbReference type="Proteomes" id="UP000032180">
    <property type="component" value="Chromosome 1"/>
</dbReference>
<sequence length="244" mass="27944">MSASDLPDELWARVLELGAASSSALGFRDLCSLAIASRRLRRLSLLPPLWSALISRDFPSQSSQPSSSSSKQQQQLHPKSVYKTKFERHKVRMAEARRRVVFEAEGRVLACRRRLAQLEESLQAEGEKMKATAQEMENLERVRRASVALNVWQPQVVRGRQKQLVQQCTVPVDSCLSDVNMELKVCKQQIATYKNIYNKEKEKLNEYEEALKRAIYHPLQSSHTIVNEPQAKRKKLKYLLGARI</sequence>
<evidence type="ECO:0000256" key="1">
    <source>
        <dbReference type="SAM" id="Coils"/>
    </source>
</evidence>
<name>A0A0D9V727_9ORYZ</name>
<accession>A0A0D9V727</accession>
<dbReference type="EnsemblPlants" id="LPERR01G30120.1">
    <property type="protein sequence ID" value="LPERR01G30120.1"/>
    <property type="gene ID" value="LPERR01G30120"/>
</dbReference>
<feature type="coiled-coil region" evidence="1">
    <location>
        <begin position="115"/>
        <end position="142"/>
    </location>
</feature>
<reference evidence="3" key="2">
    <citation type="submission" date="2013-12" db="EMBL/GenBank/DDBJ databases">
        <authorList>
            <person name="Yu Y."/>
            <person name="Lee S."/>
            <person name="de Baynast K."/>
            <person name="Wissotski M."/>
            <person name="Liu L."/>
            <person name="Talag J."/>
            <person name="Goicoechea J."/>
            <person name="Angelova A."/>
            <person name="Jetty R."/>
            <person name="Kudrna D."/>
            <person name="Golser W."/>
            <person name="Rivera L."/>
            <person name="Zhang J."/>
            <person name="Wing R."/>
        </authorList>
    </citation>
    <scope>NUCLEOTIDE SEQUENCE</scope>
</reference>
<reference evidence="2 3" key="1">
    <citation type="submission" date="2012-08" db="EMBL/GenBank/DDBJ databases">
        <title>Oryza genome evolution.</title>
        <authorList>
            <person name="Wing R.A."/>
        </authorList>
    </citation>
    <scope>NUCLEOTIDE SEQUENCE</scope>
</reference>
<dbReference type="AlphaFoldDB" id="A0A0D9V727"/>
<protein>
    <recommendedName>
        <fullName evidence="4">F-box domain-containing protein</fullName>
    </recommendedName>
</protein>
<dbReference type="eggNOG" id="ENOG502QWB0">
    <property type="taxonomic scope" value="Eukaryota"/>
</dbReference>
<dbReference type="InterPro" id="IPR036047">
    <property type="entry name" value="F-box-like_dom_sf"/>
</dbReference>
<dbReference type="SUPFAM" id="SSF81383">
    <property type="entry name" value="F-box domain"/>
    <property type="match status" value="1"/>
</dbReference>
<organism evidence="2 3">
    <name type="scientific">Leersia perrieri</name>
    <dbReference type="NCBI Taxonomy" id="77586"/>
    <lineage>
        <taxon>Eukaryota</taxon>
        <taxon>Viridiplantae</taxon>
        <taxon>Streptophyta</taxon>
        <taxon>Embryophyta</taxon>
        <taxon>Tracheophyta</taxon>
        <taxon>Spermatophyta</taxon>
        <taxon>Magnoliopsida</taxon>
        <taxon>Liliopsida</taxon>
        <taxon>Poales</taxon>
        <taxon>Poaceae</taxon>
        <taxon>BOP clade</taxon>
        <taxon>Oryzoideae</taxon>
        <taxon>Oryzeae</taxon>
        <taxon>Oryzinae</taxon>
        <taxon>Leersia</taxon>
    </lineage>
</organism>
<dbReference type="STRING" id="77586.A0A0D9V727"/>
<keyword evidence="3" id="KW-1185">Reference proteome</keyword>
<feature type="coiled-coil region" evidence="1">
    <location>
        <begin position="190"/>
        <end position="217"/>
    </location>
</feature>